<dbReference type="Proteomes" id="UP000007177">
    <property type="component" value="Chromosome"/>
</dbReference>
<accession>H6LIN1</accession>
<dbReference type="STRING" id="931626.Awo_c18250"/>
<dbReference type="RefSeq" id="WP_014356205.1">
    <property type="nucleotide sequence ID" value="NC_016894.1"/>
</dbReference>
<dbReference type="HOGENOM" id="CLU_1522946_0_0_9"/>
<name>H6LIN1_ACEWD</name>
<sequence length="158" mass="17836">MYQSTFEALAVATTLTSRQEINNEDWQKIGIFFIENYIKQLGKTEKSTIGHVKGLIELKDDNFIKLSCVSQNHPVNSEMVNSEGVSNEGHLIFNAIVAGITKTKNIQYFQMALVRTCSVYDLITDYHEATHGNLDEGEKTCPVCHEHHHHGNSCAHHH</sequence>
<proteinExistence type="predicted"/>
<dbReference type="EMBL" id="CP002987">
    <property type="protein sequence ID" value="AFA48605.1"/>
    <property type="molecule type" value="Genomic_DNA"/>
</dbReference>
<gene>
    <name evidence="1" type="ordered locus">Awo_c18250</name>
</gene>
<reference evidence="1 2" key="2">
    <citation type="journal article" date="2012" name="PLoS ONE">
        <title>An ancient pathway combining carbon dioxide fixation with the generation and utilization of a sodium ion gradient for ATP synthesis.</title>
        <authorList>
            <person name="Poehlein A."/>
            <person name="Schmidt S."/>
            <person name="Kaster A.K."/>
            <person name="Goenrich M."/>
            <person name="Vollmers J."/>
            <person name="Thurmer A."/>
            <person name="Bertsch J."/>
            <person name="Schuchmann K."/>
            <person name="Voigt B."/>
            <person name="Hecker M."/>
            <person name="Daniel R."/>
            <person name="Thauer R.K."/>
            <person name="Gottschalk G."/>
            <person name="Muller V."/>
        </authorList>
    </citation>
    <scope>NUCLEOTIDE SEQUENCE [LARGE SCALE GENOMIC DNA]</scope>
    <source>
        <strain evidence="2">ATCC 29683 / DSM 1030 / JCM 2381 / KCTC 1655 / WB1</strain>
    </source>
</reference>
<dbReference type="AlphaFoldDB" id="H6LIN1"/>
<dbReference type="OrthoDB" id="1778587at2"/>
<organism evidence="1 2">
    <name type="scientific">Acetobacterium woodii (strain ATCC 29683 / DSM 1030 / JCM 2381 / KCTC 1655 / WB1)</name>
    <dbReference type="NCBI Taxonomy" id="931626"/>
    <lineage>
        <taxon>Bacteria</taxon>
        <taxon>Bacillati</taxon>
        <taxon>Bacillota</taxon>
        <taxon>Clostridia</taxon>
        <taxon>Eubacteriales</taxon>
        <taxon>Eubacteriaceae</taxon>
        <taxon>Acetobacterium</taxon>
    </lineage>
</organism>
<dbReference type="KEGG" id="awo:Awo_c18250"/>
<evidence type="ECO:0000313" key="1">
    <source>
        <dbReference type="EMBL" id="AFA48605.1"/>
    </source>
</evidence>
<evidence type="ECO:0000313" key="2">
    <source>
        <dbReference type="Proteomes" id="UP000007177"/>
    </source>
</evidence>
<reference evidence="2" key="1">
    <citation type="submission" date="2011-07" db="EMBL/GenBank/DDBJ databases">
        <title>Complete genome sequence of Acetobacterium woodii.</title>
        <authorList>
            <person name="Poehlein A."/>
            <person name="Schmidt S."/>
            <person name="Kaster A.-K."/>
            <person name="Goenrich M."/>
            <person name="Vollmers J."/>
            <person name="Thuermer A."/>
            <person name="Gottschalk G."/>
            <person name="Thauer R.K."/>
            <person name="Daniel R."/>
            <person name="Mueller V."/>
        </authorList>
    </citation>
    <scope>NUCLEOTIDE SEQUENCE [LARGE SCALE GENOMIC DNA]</scope>
    <source>
        <strain evidence="2">ATCC 29683 / DSM 1030 / JCM 2381 / KCTC 1655 / WB1</strain>
    </source>
</reference>
<keyword evidence="2" id="KW-1185">Reference proteome</keyword>
<protein>
    <submittedName>
        <fullName evidence="1">Uncharacterized protein</fullName>
    </submittedName>
</protein>